<protein>
    <recommendedName>
        <fullName evidence="5">Methyltransferase small domain-containing protein</fullName>
    </recommendedName>
</protein>
<evidence type="ECO:0000256" key="1">
    <source>
        <dbReference type="ARBA" id="ARBA00006149"/>
    </source>
</evidence>
<dbReference type="Proteomes" id="UP000752814">
    <property type="component" value="Unassembled WGS sequence"/>
</dbReference>
<evidence type="ECO:0000256" key="4">
    <source>
        <dbReference type="ARBA" id="ARBA00022691"/>
    </source>
</evidence>
<dbReference type="NCBIfam" id="NF011529">
    <property type="entry name" value="PRK14968.1-3"/>
    <property type="match status" value="1"/>
</dbReference>
<dbReference type="AlphaFoldDB" id="A0A8J8PGN7"/>
<dbReference type="InterPro" id="IPR004557">
    <property type="entry name" value="PrmC-related"/>
</dbReference>
<evidence type="ECO:0000256" key="3">
    <source>
        <dbReference type="ARBA" id="ARBA00022679"/>
    </source>
</evidence>
<evidence type="ECO:0000313" key="7">
    <source>
        <dbReference type="Proteomes" id="UP000752814"/>
    </source>
</evidence>
<dbReference type="RefSeq" id="WP_400195293.1">
    <property type="nucleotide sequence ID" value="NZ_CAYAYE010000032.1"/>
</dbReference>
<dbReference type="InterPro" id="IPR029063">
    <property type="entry name" value="SAM-dependent_MTases_sf"/>
</dbReference>
<dbReference type="CDD" id="cd02440">
    <property type="entry name" value="AdoMet_MTases"/>
    <property type="match status" value="1"/>
</dbReference>
<dbReference type="SUPFAM" id="SSF53335">
    <property type="entry name" value="S-adenosyl-L-methionine-dependent methyltransferases"/>
    <property type="match status" value="1"/>
</dbReference>
<comment type="caution">
    <text evidence="6">The sequence shown here is derived from an EMBL/GenBank/DDBJ whole genome shotgun (WGS) entry which is preliminary data.</text>
</comment>
<dbReference type="PANTHER" id="PTHR45875:SF1">
    <property type="entry name" value="METHYLTRANSFERASE N6AMT1"/>
    <property type="match status" value="1"/>
</dbReference>
<dbReference type="PANTHER" id="PTHR45875">
    <property type="entry name" value="METHYLTRANSFERASE N6AMT1"/>
    <property type="match status" value="1"/>
</dbReference>
<keyword evidence="2" id="KW-0489">Methyltransferase</keyword>
<dbReference type="InterPro" id="IPR007848">
    <property type="entry name" value="Small_mtfrase_dom"/>
</dbReference>
<evidence type="ECO:0000256" key="2">
    <source>
        <dbReference type="ARBA" id="ARBA00022603"/>
    </source>
</evidence>
<dbReference type="InterPro" id="IPR052190">
    <property type="entry name" value="Euk-Arch_PrmC-MTase"/>
</dbReference>
<accession>A0A8J8PGN7</accession>
<comment type="similarity">
    <text evidence="1">Belongs to the eukaryotic/archaeal PrmC-related family.</text>
</comment>
<organism evidence="6 7">
    <name type="scientific">Candidatus Methanomassiliicoccus intestinalis</name>
    <dbReference type="NCBI Taxonomy" id="1406512"/>
    <lineage>
        <taxon>Archaea</taxon>
        <taxon>Methanobacteriati</taxon>
        <taxon>Thermoplasmatota</taxon>
        <taxon>Thermoplasmata</taxon>
        <taxon>Methanomassiliicoccales</taxon>
        <taxon>Methanomassiliicoccaceae</taxon>
        <taxon>Methanomassiliicoccus</taxon>
    </lineage>
</organism>
<name>A0A8J8PGN7_9ARCH</name>
<dbReference type="GO" id="GO:0008757">
    <property type="term" value="F:S-adenosylmethionine-dependent methyltransferase activity"/>
    <property type="evidence" value="ECO:0007669"/>
    <property type="project" value="TreeGrafter"/>
</dbReference>
<keyword evidence="4" id="KW-0949">S-adenosyl-L-methionine</keyword>
<keyword evidence="3" id="KW-0808">Transferase</keyword>
<dbReference type="PROSITE" id="PS00092">
    <property type="entry name" value="N6_MTASE"/>
    <property type="match status" value="1"/>
</dbReference>
<reference evidence="6" key="1">
    <citation type="submission" date="2016-03" db="EMBL/GenBank/DDBJ databases">
        <authorList>
            <person name="Borrel G."/>
            <person name="Mccann A."/>
            <person name="O'Toole P.W."/>
        </authorList>
    </citation>
    <scope>NUCLEOTIDE SEQUENCE</scope>
    <source>
        <strain evidence="6">183</strain>
    </source>
</reference>
<feature type="domain" description="Methyltransferase small" evidence="5">
    <location>
        <begin position="40"/>
        <end position="187"/>
    </location>
</feature>
<dbReference type="EMBL" id="LVVT01000002">
    <property type="protein sequence ID" value="TQS84336.1"/>
    <property type="molecule type" value="Genomic_DNA"/>
</dbReference>
<dbReference type="Gene3D" id="3.40.50.150">
    <property type="entry name" value="Vaccinia Virus protein VP39"/>
    <property type="match status" value="1"/>
</dbReference>
<dbReference type="NCBIfam" id="TIGR00537">
    <property type="entry name" value="hemK_rel_arch"/>
    <property type="match status" value="1"/>
</dbReference>
<dbReference type="Pfam" id="PF05175">
    <property type="entry name" value="MTS"/>
    <property type="match status" value="1"/>
</dbReference>
<evidence type="ECO:0000259" key="5">
    <source>
        <dbReference type="Pfam" id="PF05175"/>
    </source>
</evidence>
<sequence length="208" mass="23207">MCCDRDAEKYRDGNNKGRMEYNREIDITECAEVYPPAEDTFLLLDSLEEPAGLRVLEMGCGTGLISCHLAYSGAELTAADINPKAVCCTGSNLRNNKLKGSTIISDLFQNINEMFDLIVFNPPYLSAEEEGCGIIEKAWAGGPSGTEILAEFLKQSRDHLLPNGRIIVLLSSEMNSDALNNLLSNFKRNKLKTRRCFFEELWVEELSL</sequence>
<dbReference type="GO" id="GO:0035657">
    <property type="term" value="C:eRF1 methyltransferase complex"/>
    <property type="evidence" value="ECO:0007669"/>
    <property type="project" value="TreeGrafter"/>
</dbReference>
<dbReference type="GO" id="GO:0032259">
    <property type="term" value="P:methylation"/>
    <property type="evidence" value="ECO:0007669"/>
    <property type="project" value="UniProtKB-KW"/>
</dbReference>
<gene>
    <name evidence="6" type="ORF">A3207_05720</name>
</gene>
<proteinExistence type="inferred from homology"/>
<dbReference type="GO" id="GO:0008276">
    <property type="term" value="F:protein methyltransferase activity"/>
    <property type="evidence" value="ECO:0007669"/>
    <property type="project" value="TreeGrafter"/>
</dbReference>
<dbReference type="GO" id="GO:0003676">
    <property type="term" value="F:nucleic acid binding"/>
    <property type="evidence" value="ECO:0007669"/>
    <property type="project" value="InterPro"/>
</dbReference>
<evidence type="ECO:0000313" key="6">
    <source>
        <dbReference type="EMBL" id="TQS84336.1"/>
    </source>
</evidence>
<dbReference type="PRINTS" id="PR00507">
    <property type="entry name" value="N12N6MTFRASE"/>
</dbReference>
<dbReference type="InterPro" id="IPR002052">
    <property type="entry name" value="DNA_methylase_N6_adenine_CS"/>
</dbReference>